<evidence type="ECO:0000256" key="3">
    <source>
        <dbReference type="ARBA" id="ARBA00023015"/>
    </source>
</evidence>
<keyword evidence="3" id="KW-0805">Transcription regulation</keyword>
<dbReference type="Pfam" id="PF04082">
    <property type="entry name" value="Fungal_trans"/>
    <property type="match status" value="1"/>
</dbReference>
<dbReference type="RefSeq" id="XP_016267072.1">
    <property type="nucleotide sequence ID" value="XM_016403175.1"/>
</dbReference>
<keyword evidence="10" id="KW-1185">Reference proteome</keyword>
<evidence type="ECO:0000313" key="10">
    <source>
        <dbReference type="Proteomes" id="UP000053342"/>
    </source>
</evidence>
<name>A0A0D2B3Q2_9EURO</name>
<sequence>MTEATPKKRNRVTFSCTNCRHSKQKCNRGKPCLTCVLRGKQDSCNYGDIDPDRVARFNASVVGKPRDKSQDWQSQESNSENDKSDLASFGYSHVNAHNALGIFKKLEHLETGTTRTIPEKTKTATLSPSSFETYRSIIRRLPCQGCVNHLVSVFFQEVNWQFAFLDRSFFDEQLQEYYQHPVDAVSESHCTIPTELISFPALLFIVLALGIQFLPPQGSESLHSSCLWGIPGDEKSYGNNCSTLQLLGLLEKDAISLTYIQAEFLTVSWLKNRGAIAEAWHTLAQAVMDAQEIGLHRDEGKLHADSSENVCEQLWKILMRRRTMINLYLWDSEMGMVLGKSLTLSINDCLIVPPTDCDIPRDRKSIAPSPRSPFEKPSVFTVRLLEYQLASCFHDIKALEAEGPYPRDYGKVERLHQRAVDFIDSIPPIYRSNNPDTSFDEQCPWLPAQREHLRSNAWFFLLLLHRTYIFSVAKSRTEIMKAGIQMLHAQQKFFCSLQPQHWKLFTLTYISVDPAVSMLAVLITYPKEEQEVVPEAFRCIRETLWRLNQIRGSNMVAGQGADVIQSLLARAEQKHPQAWTAAVHTPTATGDTLDQMTRSSGDESFWADTAVADIGQQAQYPEALDSMASWSSLTAVESAVDAGQNYGDMTYSFSDIPFRPTADLTSYDLATNGVPQFPTPLDDAAMGSSTFNQQMPGQFRGAFDENSFWGFMNSTN</sequence>
<dbReference type="PANTHER" id="PTHR31001:SF87">
    <property type="entry name" value="COL-21"/>
    <property type="match status" value="1"/>
</dbReference>
<evidence type="ECO:0000256" key="2">
    <source>
        <dbReference type="ARBA" id="ARBA00022723"/>
    </source>
</evidence>
<protein>
    <recommendedName>
        <fullName evidence="8">Zn(2)-C6 fungal-type domain-containing protein</fullName>
    </recommendedName>
</protein>
<gene>
    <name evidence="9" type="ORF">PV06_02485</name>
</gene>
<reference evidence="9 10" key="1">
    <citation type="submission" date="2015-01" db="EMBL/GenBank/DDBJ databases">
        <title>The Genome Sequence of Exophiala oligosperma CBS72588.</title>
        <authorList>
            <consortium name="The Broad Institute Genomics Platform"/>
            <person name="Cuomo C."/>
            <person name="de Hoog S."/>
            <person name="Gorbushina A."/>
            <person name="Stielow B."/>
            <person name="Teixiera M."/>
            <person name="Abouelleil A."/>
            <person name="Chapman S.B."/>
            <person name="Priest M."/>
            <person name="Young S.K."/>
            <person name="Wortman J."/>
            <person name="Nusbaum C."/>
            <person name="Birren B."/>
        </authorList>
    </citation>
    <scope>NUCLEOTIDE SEQUENCE [LARGE SCALE GENOMIC DNA]</scope>
    <source>
        <strain evidence="9 10">CBS 72588</strain>
    </source>
</reference>
<evidence type="ECO:0000256" key="5">
    <source>
        <dbReference type="ARBA" id="ARBA00023163"/>
    </source>
</evidence>
<dbReference type="InterPro" id="IPR036864">
    <property type="entry name" value="Zn2-C6_fun-type_DNA-bd_sf"/>
</dbReference>
<dbReference type="PROSITE" id="PS50048">
    <property type="entry name" value="ZN2_CY6_FUNGAL_2"/>
    <property type="match status" value="1"/>
</dbReference>
<dbReference type="InterPro" id="IPR001138">
    <property type="entry name" value="Zn2Cys6_DnaBD"/>
</dbReference>
<dbReference type="CDD" id="cd12148">
    <property type="entry name" value="fungal_TF_MHR"/>
    <property type="match status" value="1"/>
</dbReference>
<comment type="subcellular location">
    <subcellularLocation>
        <location evidence="1">Nucleus</location>
    </subcellularLocation>
</comment>
<dbReference type="AlphaFoldDB" id="A0A0D2B3Q2"/>
<keyword evidence="2" id="KW-0479">Metal-binding</keyword>
<evidence type="ECO:0000256" key="4">
    <source>
        <dbReference type="ARBA" id="ARBA00023125"/>
    </source>
</evidence>
<organism evidence="9 10">
    <name type="scientific">Exophiala oligosperma</name>
    <dbReference type="NCBI Taxonomy" id="215243"/>
    <lineage>
        <taxon>Eukaryota</taxon>
        <taxon>Fungi</taxon>
        <taxon>Dikarya</taxon>
        <taxon>Ascomycota</taxon>
        <taxon>Pezizomycotina</taxon>
        <taxon>Eurotiomycetes</taxon>
        <taxon>Chaetothyriomycetidae</taxon>
        <taxon>Chaetothyriales</taxon>
        <taxon>Herpotrichiellaceae</taxon>
        <taxon>Exophiala</taxon>
    </lineage>
</organism>
<dbReference type="GO" id="GO:0006351">
    <property type="term" value="P:DNA-templated transcription"/>
    <property type="evidence" value="ECO:0007669"/>
    <property type="project" value="InterPro"/>
</dbReference>
<evidence type="ECO:0000256" key="6">
    <source>
        <dbReference type="ARBA" id="ARBA00023242"/>
    </source>
</evidence>
<dbReference type="InterPro" id="IPR007219">
    <property type="entry name" value="XnlR_reg_dom"/>
</dbReference>
<dbReference type="HOGENOM" id="CLU_013838_1_0_1"/>
<keyword evidence="6" id="KW-0539">Nucleus</keyword>
<dbReference type="GeneID" id="27354559"/>
<dbReference type="STRING" id="215243.A0A0D2B3Q2"/>
<dbReference type="SMART" id="SM00066">
    <property type="entry name" value="GAL4"/>
    <property type="match status" value="1"/>
</dbReference>
<keyword evidence="4" id="KW-0238">DNA-binding</keyword>
<keyword evidence="5" id="KW-0804">Transcription</keyword>
<evidence type="ECO:0000256" key="1">
    <source>
        <dbReference type="ARBA" id="ARBA00004123"/>
    </source>
</evidence>
<dbReference type="SUPFAM" id="SSF57701">
    <property type="entry name" value="Zn2/Cys6 DNA-binding domain"/>
    <property type="match status" value="1"/>
</dbReference>
<dbReference type="InterPro" id="IPR050613">
    <property type="entry name" value="Sec_Metabolite_Reg"/>
</dbReference>
<dbReference type="GO" id="GO:0008270">
    <property type="term" value="F:zinc ion binding"/>
    <property type="evidence" value="ECO:0007669"/>
    <property type="project" value="InterPro"/>
</dbReference>
<dbReference type="Proteomes" id="UP000053342">
    <property type="component" value="Unassembled WGS sequence"/>
</dbReference>
<dbReference type="OrthoDB" id="5344325at2759"/>
<feature type="domain" description="Zn(2)-C6 fungal-type" evidence="8">
    <location>
        <begin position="15"/>
        <end position="46"/>
    </location>
</feature>
<evidence type="ECO:0000256" key="7">
    <source>
        <dbReference type="SAM" id="MobiDB-lite"/>
    </source>
</evidence>
<dbReference type="GO" id="GO:0005634">
    <property type="term" value="C:nucleus"/>
    <property type="evidence" value="ECO:0007669"/>
    <property type="project" value="UniProtKB-SubCell"/>
</dbReference>
<dbReference type="GO" id="GO:0000981">
    <property type="term" value="F:DNA-binding transcription factor activity, RNA polymerase II-specific"/>
    <property type="evidence" value="ECO:0007669"/>
    <property type="project" value="InterPro"/>
</dbReference>
<accession>A0A0D2B3Q2</accession>
<dbReference type="GO" id="GO:0003677">
    <property type="term" value="F:DNA binding"/>
    <property type="evidence" value="ECO:0007669"/>
    <property type="project" value="UniProtKB-KW"/>
</dbReference>
<dbReference type="EMBL" id="KN847333">
    <property type="protein sequence ID" value="KIW46856.1"/>
    <property type="molecule type" value="Genomic_DNA"/>
</dbReference>
<evidence type="ECO:0000259" key="8">
    <source>
        <dbReference type="PROSITE" id="PS50048"/>
    </source>
</evidence>
<evidence type="ECO:0000313" key="9">
    <source>
        <dbReference type="EMBL" id="KIW46856.1"/>
    </source>
</evidence>
<dbReference type="Pfam" id="PF00172">
    <property type="entry name" value="Zn_clus"/>
    <property type="match status" value="1"/>
</dbReference>
<dbReference type="CDD" id="cd00067">
    <property type="entry name" value="GAL4"/>
    <property type="match status" value="1"/>
</dbReference>
<dbReference type="Gene3D" id="4.10.240.10">
    <property type="entry name" value="Zn(2)-C6 fungal-type DNA-binding domain"/>
    <property type="match status" value="1"/>
</dbReference>
<proteinExistence type="predicted"/>
<feature type="region of interest" description="Disordered" evidence="7">
    <location>
        <begin position="62"/>
        <end position="83"/>
    </location>
</feature>
<dbReference type="PANTHER" id="PTHR31001">
    <property type="entry name" value="UNCHARACTERIZED TRANSCRIPTIONAL REGULATORY PROTEIN"/>
    <property type="match status" value="1"/>
</dbReference>
<dbReference type="PROSITE" id="PS00463">
    <property type="entry name" value="ZN2_CY6_FUNGAL_1"/>
    <property type="match status" value="1"/>
</dbReference>
<dbReference type="VEuPathDB" id="FungiDB:PV06_02485"/>